<evidence type="ECO:0000313" key="3">
    <source>
        <dbReference type="EMBL" id="MBC8533867.1"/>
    </source>
</evidence>
<dbReference type="EMBL" id="JACRSN010000009">
    <property type="protein sequence ID" value="MBC8533867.1"/>
    <property type="molecule type" value="Genomic_DNA"/>
</dbReference>
<evidence type="ECO:0000256" key="1">
    <source>
        <dbReference type="SAM" id="SignalP"/>
    </source>
</evidence>
<dbReference type="InterPro" id="IPR005151">
    <property type="entry name" value="Tail-specific_protease"/>
</dbReference>
<dbReference type="RefSeq" id="WP_249319521.1">
    <property type="nucleotide sequence ID" value="NZ_JACRSN010000009.1"/>
</dbReference>
<organism evidence="3 4">
    <name type="scientific">Yeguia hominis</name>
    <dbReference type="NCBI Taxonomy" id="2763662"/>
    <lineage>
        <taxon>Bacteria</taxon>
        <taxon>Bacillati</taxon>
        <taxon>Bacillota</taxon>
        <taxon>Clostridia</taxon>
        <taxon>Eubacteriales</taxon>
        <taxon>Yeguiaceae</taxon>
        <taxon>Yeguia</taxon>
    </lineage>
</organism>
<dbReference type="Gene3D" id="3.30.750.44">
    <property type="match status" value="1"/>
</dbReference>
<dbReference type="Pfam" id="PF13180">
    <property type="entry name" value="PDZ_2"/>
    <property type="match status" value="1"/>
</dbReference>
<comment type="caution">
    <text evidence="3">The sequence shown here is derived from an EMBL/GenBank/DDBJ whole genome shotgun (WGS) entry which is preliminary data.</text>
</comment>
<proteinExistence type="predicted"/>
<dbReference type="PANTHER" id="PTHR32060:SF30">
    <property type="entry name" value="CARBOXY-TERMINAL PROCESSING PROTEASE CTPA"/>
    <property type="match status" value="1"/>
</dbReference>
<dbReference type="PROSITE" id="PS50106">
    <property type="entry name" value="PDZ"/>
    <property type="match status" value="1"/>
</dbReference>
<dbReference type="InterPro" id="IPR036034">
    <property type="entry name" value="PDZ_sf"/>
</dbReference>
<dbReference type="AlphaFoldDB" id="A0A926HN60"/>
<dbReference type="Gene3D" id="2.30.42.10">
    <property type="match status" value="1"/>
</dbReference>
<dbReference type="Pfam" id="PF03572">
    <property type="entry name" value="Peptidase_S41"/>
    <property type="match status" value="1"/>
</dbReference>
<dbReference type="SUPFAM" id="SSF52096">
    <property type="entry name" value="ClpP/crotonase"/>
    <property type="match status" value="1"/>
</dbReference>
<dbReference type="GO" id="GO:0030288">
    <property type="term" value="C:outer membrane-bounded periplasmic space"/>
    <property type="evidence" value="ECO:0007669"/>
    <property type="project" value="TreeGrafter"/>
</dbReference>
<dbReference type="GO" id="GO:0006508">
    <property type="term" value="P:proteolysis"/>
    <property type="evidence" value="ECO:0007669"/>
    <property type="project" value="InterPro"/>
</dbReference>
<dbReference type="SUPFAM" id="SSF50156">
    <property type="entry name" value="PDZ domain-like"/>
    <property type="match status" value="1"/>
</dbReference>
<dbReference type="GO" id="GO:0008236">
    <property type="term" value="F:serine-type peptidase activity"/>
    <property type="evidence" value="ECO:0007669"/>
    <property type="project" value="InterPro"/>
</dbReference>
<dbReference type="PANTHER" id="PTHR32060">
    <property type="entry name" value="TAIL-SPECIFIC PROTEASE"/>
    <property type="match status" value="1"/>
</dbReference>
<feature type="signal peptide" evidence="1">
    <location>
        <begin position="1"/>
        <end position="17"/>
    </location>
</feature>
<evidence type="ECO:0000259" key="2">
    <source>
        <dbReference type="PROSITE" id="PS50106"/>
    </source>
</evidence>
<dbReference type="InterPro" id="IPR001478">
    <property type="entry name" value="PDZ"/>
</dbReference>
<name>A0A926HN60_9FIRM</name>
<feature type="chain" id="PRO_5039380498" evidence="1">
    <location>
        <begin position="18"/>
        <end position="413"/>
    </location>
</feature>
<sequence>MNRKVSLGAAVSLAALAAAVAVSLTYVYAMGKFNEKLSSVNARQAMYTKLAEVDRNIRQDYDGEWDETALLDSACRGYLAGLQDPNSEYLSAEAYKAELDAEAEPESGIGIHTIQNEDDNMEILRVEAASSGKKVGLRKGDVIFKLDGKAVAAIGYGTAVQSLKGKEGSAVELSVLRTGEDGETERLTISVSREKQETSAVESERLGKQVGYLAIRSFDASTPQRLEKAYHALKEEGVSALILDLRNLSGNDMEAMAQAANLIAPEGDLLAYRQQDGTVQTEYTSDPTAWEMPLAVLINQGTEGAAELFAADLRSLCGSVLVGEKSAGSTAAVKTVMLSDGSAIRFTAGEYLTPEKDLISGSGVAPDMTAALGKEAQNQLLRGELSREEDVQLHAAVMTLSAQGIDCADIPFI</sequence>
<dbReference type="GO" id="GO:0007165">
    <property type="term" value="P:signal transduction"/>
    <property type="evidence" value="ECO:0007669"/>
    <property type="project" value="TreeGrafter"/>
</dbReference>
<dbReference type="SMART" id="SM00228">
    <property type="entry name" value="PDZ"/>
    <property type="match status" value="1"/>
</dbReference>
<reference evidence="3" key="1">
    <citation type="submission" date="2020-08" db="EMBL/GenBank/DDBJ databases">
        <title>Genome public.</title>
        <authorList>
            <person name="Liu C."/>
            <person name="Sun Q."/>
        </authorList>
    </citation>
    <scope>NUCLEOTIDE SEQUENCE</scope>
    <source>
        <strain evidence="3">NSJ-40</strain>
    </source>
</reference>
<keyword evidence="1" id="KW-0732">Signal</keyword>
<evidence type="ECO:0000313" key="4">
    <source>
        <dbReference type="Proteomes" id="UP000651482"/>
    </source>
</evidence>
<dbReference type="InterPro" id="IPR029045">
    <property type="entry name" value="ClpP/crotonase-like_dom_sf"/>
</dbReference>
<dbReference type="Proteomes" id="UP000651482">
    <property type="component" value="Unassembled WGS sequence"/>
</dbReference>
<dbReference type="Gene3D" id="3.90.226.10">
    <property type="entry name" value="2-enoyl-CoA Hydratase, Chain A, domain 1"/>
    <property type="match status" value="1"/>
</dbReference>
<gene>
    <name evidence="3" type="ORF">IAG03_07600</name>
</gene>
<feature type="domain" description="PDZ" evidence="2">
    <location>
        <begin position="98"/>
        <end position="164"/>
    </location>
</feature>
<accession>A0A926HN60</accession>
<dbReference type="GO" id="GO:0004175">
    <property type="term" value="F:endopeptidase activity"/>
    <property type="evidence" value="ECO:0007669"/>
    <property type="project" value="TreeGrafter"/>
</dbReference>
<protein>
    <submittedName>
        <fullName evidence="3">PDZ domain-containing protein</fullName>
    </submittedName>
</protein>
<keyword evidence="4" id="KW-1185">Reference proteome</keyword>
<dbReference type="SMART" id="SM00245">
    <property type="entry name" value="TSPc"/>
    <property type="match status" value="1"/>
</dbReference>